<keyword evidence="2" id="KW-1133">Transmembrane helix</keyword>
<feature type="compositionally biased region" description="Basic and acidic residues" evidence="1">
    <location>
        <begin position="201"/>
        <end position="233"/>
    </location>
</feature>
<organism evidence="4 5">
    <name type="scientific">Streptomyces cacaoi</name>
    <dbReference type="NCBI Taxonomy" id="1898"/>
    <lineage>
        <taxon>Bacteria</taxon>
        <taxon>Bacillati</taxon>
        <taxon>Actinomycetota</taxon>
        <taxon>Actinomycetes</taxon>
        <taxon>Kitasatosporales</taxon>
        <taxon>Streptomycetaceae</taxon>
        <taxon>Streptomyces</taxon>
    </lineage>
</organism>
<name>A0A4Y3QYL9_STRCI</name>
<gene>
    <name evidence="4" type="ORF">SCA03_29020</name>
</gene>
<evidence type="ECO:0000313" key="4">
    <source>
        <dbReference type="EMBL" id="GEB50351.1"/>
    </source>
</evidence>
<evidence type="ECO:0000259" key="3">
    <source>
        <dbReference type="Pfam" id="PF14016"/>
    </source>
</evidence>
<feature type="transmembrane region" description="Helical" evidence="2">
    <location>
        <begin position="160"/>
        <end position="183"/>
    </location>
</feature>
<feature type="domain" description="DUF4232" evidence="3">
    <location>
        <begin position="269"/>
        <end position="373"/>
    </location>
</feature>
<evidence type="ECO:0000313" key="5">
    <source>
        <dbReference type="Proteomes" id="UP000319210"/>
    </source>
</evidence>
<evidence type="ECO:0000256" key="2">
    <source>
        <dbReference type="SAM" id="Phobius"/>
    </source>
</evidence>
<keyword evidence="2" id="KW-0812">Transmembrane</keyword>
<feature type="compositionally biased region" description="Basic and acidic residues" evidence="1">
    <location>
        <begin position="39"/>
        <end position="61"/>
    </location>
</feature>
<dbReference type="OrthoDB" id="3872225at2"/>
<reference evidence="4 5" key="1">
    <citation type="submission" date="2019-06" db="EMBL/GenBank/DDBJ databases">
        <title>Whole genome shotgun sequence of Streptomyces cacaoi subsp. cacaoi NBRC 12748.</title>
        <authorList>
            <person name="Hosoyama A."/>
            <person name="Uohara A."/>
            <person name="Ohji S."/>
            <person name="Ichikawa N."/>
        </authorList>
    </citation>
    <scope>NUCLEOTIDE SEQUENCE [LARGE SCALE GENOMIC DNA]</scope>
    <source>
        <strain evidence="4 5">NBRC 12748</strain>
    </source>
</reference>
<feature type="compositionally biased region" description="Gly residues" evidence="1">
    <location>
        <begin position="385"/>
        <end position="425"/>
    </location>
</feature>
<feature type="compositionally biased region" description="Polar residues" evidence="1">
    <location>
        <begin position="15"/>
        <end position="36"/>
    </location>
</feature>
<keyword evidence="2" id="KW-0472">Membrane</keyword>
<feature type="compositionally biased region" description="Basic and acidic residues" evidence="1">
    <location>
        <begin position="123"/>
        <end position="133"/>
    </location>
</feature>
<dbReference type="AlphaFoldDB" id="A0A4Y3QYL9"/>
<dbReference type="InterPro" id="IPR025326">
    <property type="entry name" value="DUF4232"/>
</dbReference>
<sequence>MSAAPGRPEGGGQERSGNGPEQNLPEQGSPAQNPSEPDSPEREAPERDSSAPGRDAGRPRPDGSSTQQQPEPSRAPEAAEPAQSAPVAGAASDGPAPGGGADAPGGPAEISLDDDAGLNPEEEALRRLLKDSVDDLEPSPDSLDHLRRAVPARRAHRRQAVVGGVAATLVAVVGVPALFYGGVVPGIGDDEHPLTASSSHGETHGPEGDSGDNRGKGHDKDKGDKSHDKDKGGKGGGDAHPSPSGGPGQDGADPDDTLSASAPSCGREQLSNATAQAGAPDGQGTVYGSFTVTNSSSDACTVDGSGMVNASVQGGPERARVTVVDHTPGDAAPGLGDPAAASDDLVLRPGQAYIVKFAWVPQGGCNGNAPTPDGSQGDPEVPDPGAGGDGGDSSNGGGDGGGNGGTNPGDGGAGGGSGEPGGGGEDTSVVLTHTPEASGQPVAQTRLQGGCGGGTVYRTGVLRGE</sequence>
<dbReference type="Pfam" id="PF14016">
    <property type="entry name" value="DUF4232"/>
    <property type="match status" value="1"/>
</dbReference>
<dbReference type="RefSeq" id="WP_107428936.1">
    <property type="nucleotide sequence ID" value="NZ_BJMM01000012.1"/>
</dbReference>
<feature type="compositionally biased region" description="Basic residues" evidence="1">
    <location>
        <begin position="148"/>
        <end position="158"/>
    </location>
</feature>
<feature type="compositionally biased region" description="Acidic residues" evidence="1">
    <location>
        <begin position="111"/>
        <end position="122"/>
    </location>
</feature>
<feature type="region of interest" description="Disordered" evidence="1">
    <location>
        <begin position="1"/>
        <end position="158"/>
    </location>
</feature>
<feature type="region of interest" description="Disordered" evidence="1">
    <location>
        <begin position="190"/>
        <end position="282"/>
    </location>
</feature>
<keyword evidence="5" id="KW-1185">Reference proteome</keyword>
<dbReference type="Proteomes" id="UP000319210">
    <property type="component" value="Unassembled WGS sequence"/>
</dbReference>
<dbReference type="EMBL" id="BJMM01000012">
    <property type="protein sequence ID" value="GEB50351.1"/>
    <property type="molecule type" value="Genomic_DNA"/>
</dbReference>
<comment type="caution">
    <text evidence="4">The sequence shown here is derived from an EMBL/GenBank/DDBJ whole genome shotgun (WGS) entry which is preliminary data.</text>
</comment>
<feature type="compositionally biased region" description="Polar residues" evidence="1">
    <location>
        <begin position="429"/>
        <end position="447"/>
    </location>
</feature>
<feature type="region of interest" description="Disordered" evidence="1">
    <location>
        <begin position="366"/>
        <end position="465"/>
    </location>
</feature>
<proteinExistence type="predicted"/>
<evidence type="ECO:0000256" key="1">
    <source>
        <dbReference type="SAM" id="MobiDB-lite"/>
    </source>
</evidence>
<protein>
    <recommendedName>
        <fullName evidence="3">DUF4232 domain-containing protein</fullName>
    </recommendedName>
</protein>
<accession>A0A4Y3QYL9</accession>
<feature type="compositionally biased region" description="Low complexity" evidence="1">
    <location>
        <begin position="67"/>
        <end position="95"/>
    </location>
</feature>